<keyword evidence="4" id="KW-1185">Reference proteome</keyword>
<feature type="domain" description="Transcription factor IIIC putative zinc-finger" evidence="2">
    <location>
        <begin position="621"/>
        <end position="717"/>
    </location>
</feature>
<dbReference type="STRING" id="104259.A0A0F7VHQ4"/>
<name>A0A0F7VHQ4_PENBI</name>
<protein>
    <recommendedName>
        <fullName evidence="5">Transcription factor IIIC subunit delta N-term-domain-containing protein</fullName>
    </recommendedName>
</protein>
<dbReference type="InterPro" id="IPR044230">
    <property type="entry name" value="GTF3C4"/>
</dbReference>
<dbReference type="GO" id="GO:0004402">
    <property type="term" value="F:histone acetyltransferase activity"/>
    <property type="evidence" value="ECO:0007669"/>
    <property type="project" value="InterPro"/>
</dbReference>
<feature type="domain" description="Transcription factor IIIC 90kDa subunit N-terminal" evidence="1">
    <location>
        <begin position="19"/>
        <end position="509"/>
    </location>
</feature>
<dbReference type="PANTHER" id="PTHR15496:SF2">
    <property type="entry name" value="GENERAL TRANSCRIPTION FACTOR 3C POLYPEPTIDE 4"/>
    <property type="match status" value="1"/>
</dbReference>
<dbReference type="GO" id="GO:0000127">
    <property type="term" value="C:transcription factor TFIIIC complex"/>
    <property type="evidence" value="ECO:0007669"/>
    <property type="project" value="InterPro"/>
</dbReference>
<sequence>MPSPVDLPFSPSCFDALSWSSDGDLAVAAGEYVQILTPKKLDTDSSAPKNQDEWNITRIRVNLFTLAEWQFIQPQNRDDFSLAAEQSTGTVVGVAWSPPGLARFRRSVLAVLTSNLLLSLWEPVGIQGQWTRVAIVNHIFHLDPTAPAQLTGLELRRSNIRSFQWCPPLLAPRSQNAGLAPESDSRWGVHLLMVTNDANEAILLRVLRLMSGKISSVPYSIDKLALYSMEDGQERYPQACSASLLRSALHTKARALSVSCGPWLEVPRASEDGSYSATAVIATVFGTQIRVFKITVTLLASNPVDGIITQYEARARLSDHPLSSYSSKWTPRPVNGPLNWASTNQSAAITLTAPTNVGLLVVSIPRAVYDGSATPPDELDTREWPLSSIADEDGEGPRRYMEPISGMTALYDEQSGVLSLHLGTMSGLGAVLNLDESRTDGSPRLPQWRKIVEDRLEQFDLDRDLGGQSVARIWGLASYRGVVAVLFSRHPTDMIEYRVTSDERSVLAFGSEDPDYSPDIKTLLAPIISATESWSPADQREAAISYVLSSMDETAAGDPESQRLIYASACCAIVDQKGEAIRSLARQSLIRLAVLTGADLTEEITRCDEEFPTLSAKSLEHLSGPGAHMFEKCEICDAGIAWVSATEAQCTEGHLFVRCGLSFLAIQEPGLSKYCSRCRAEYINEETIAQIHEGTLCPLFRNLFEAFDTCLYCGGKFQASI</sequence>
<evidence type="ECO:0000313" key="4">
    <source>
        <dbReference type="Proteomes" id="UP000042958"/>
    </source>
</evidence>
<dbReference type="EMBL" id="CDHK01000004">
    <property type="protein sequence ID" value="CEO59675.1"/>
    <property type="molecule type" value="Genomic_DNA"/>
</dbReference>
<dbReference type="AlphaFoldDB" id="A0A0F7VHQ4"/>
<evidence type="ECO:0000259" key="2">
    <source>
        <dbReference type="Pfam" id="PF12660"/>
    </source>
</evidence>
<dbReference type="GO" id="GO:0006384">
    <property type="term" value="P:transcription initiation at RNA polymerase III promoter"/>
    <property type="evidence" value="ECO:0007669"/>
    <property type="project" value="InterPro"/>
</dbReference>
<dbReference type="Proteomes" id="UP000042958">
    <property type="component" value="Unassembled WGS sequence"/>
</dbReference>
<dbReference type="Pfam" id="PF12657">
    <property type="entry name" value="TFIIIC_delta"/>
    <property type="match status" value="1"/>
</dbReference>
<gene>
    <name evidence="3" type="ORF">PMG11_04343</name>
</gene>
<dbReference type="PANTHER" id="PTHR15496">
    <property type="entry name" value="GENERAL TRANSCRIPTION FACTOR 3C POLYPEPTIDE 4 FAMILY"/>
    <property type="match status" value="1"/>
</dbReference>
<evidence type="ECO:0000259" key="1">
    <source>
        <dbReference type="Pfam" id="PF12657"/>
    </source>
</evidence>
<dbReference type="InterPro" id="IPR024764">
    <property type="entry name" value="TFIIIC_Znf"/>
</dbReference>
<evidence type="ECO:0000313" key="3">
    <source>
        <dbReference type="EMBL" id="CEO59675.1"/>
    </source>
</evidence>
<accession>A0A0F7VHQ4</accession>
<dbReference type="InterPro" id="IPR024761">
    <property type="entry name" value="TFIIIC_delta_N"/>
</dbReference>
<reference evidence="4" key="1">
    <citation type="journal article" date="2015" name="Genome Announc.">
        <title>Draft genome sequence of the fungus Penicillium brasilianum MG11.</title>
        <authorList>
            <person name="Horn F."/>
            <person name="Linde J."/>
            <person name="Mattern D.J."/>
            <person name="Walther G."/>
            <person name="Guthke R."/>
            <person name="Brakhage A.A."/>
            <person name="Valiante V."/>
        </authorList>
    </citation>
    <scope>NUCLEOTIDE SEQUENCE [LARGE SCALE GENOMIC DNA]</scope>
    <source>
        <strain evidence="4">MG11</strain>
    </source>
</reference>
<dbReference type="Pfam" id="PF12660">
    <property type="entry name" value="zf-TFIIIC"/>
    <property type="match status" value="1"/>
</dbReference>
<proteinExistence type="predicted"/>
<dbReference type="OrthoDB" id="6021743at2759"/>
<evidence type="ECO:0008006" key="5">
    <source>
        <dbReference type="Google" id="ProtNLM"/>
    </source>
</evidence>
<organism evidence="3 4">
    <name type="scientific">Penicillium brasilianum</name>
    <dbReference type="NCBI Taxonomy" id="104259"/>
    <lineage>
        <taxon>Eukaryota</taxon>
        <taxon>Fungi</taxon>
        <taxon>Dikarya</taxon>
        <taxon>Ascomycota</taxon>
        <taxon>Pezizomycotina</taxon>
        <taxon>Eurotiomycetes</taxon>
        <taxon>Eurotiomycetidae</taxon>
        <taxon>Eurotiales</taxon>
        <taxon>Aspergillaceae</taxon>
        <taxon>Penicillium</taxon>
    </lineage>
</organism>